<evidence type="ECO:0000256" key="1">
    <source>
        <dbReference type="SAM" id="MobiDB-lite"/>
    </source>
</evidence>
<sequence>MAKGKSKSEYAVPVEPPELVAKRDRLLAALEKQAGTAKGTAQPVMRKMYELLANTKVGAPFSMNLYVDVKNAFVRFMKDPVLPPPPIIMECVEFMQERLVTVGFSGQMEWPEGAPPVPAAFSKVNLAEGVPQPAKSAGASKSAPAPKRARGAQDGFESPPRRAPVIAQLDGQVPEPLSPKTENQQLDSFKSWIQSPDLGKTKG</sequence>
<reference evidence="2 3" key="1">
    <citation type="submission" date="2017-06" db="EMBL/GenBank/DDBJ databases">
        <title>Sequencing and comparative analysis of myxobacterial genomes.</title>
        <authorList>
            <person name="Rupp O."/>
            <person name="Goesmann A."/>
            <person name="Sogaard-Andersen L."/>
        </authorList>
    </citation>
    <scope>NUCLEOTIDE SEQUENCE [LARGE SCALE GENOMIC DNA]</scope>
    <source>
        <strain evidence="2 3">DSM 52655</strain>
    </source>
</reference>
<evidence type="ECO:0000313" key="3">
    <source>
        <dbReference type="Proteomes" id="UP000217257"/>
    </source>
</evidence>
<feature type="compositionally biased region" description="Low complexity" evidence="1">
    <location>
        <begin position="133"/>
        <end position="146"/>
    </location>
</feature>
<dbReference type="EMBL" id="CP022098">
    <property type="protein sequence ID" value="ATB37299.1"/>
    <property type="molecule type" value="Genomic_DNA"/>
</dbReference>
<gene>
    <name evidence="2" type="ORF">CYFUS_002720</name>
</gene>
<dbReference type="AlphaFoldDB" id="A0A250J005"/>
<accession>A0A250J005</accession>
<dbReference type="KEGG" id="cfus:CYFUS_002720"/>
<protein>
    <submittedName>
        <fullName evidence="2">Uncharacterized protein</fullName>
    </submittedName>
</protein>
<dbReference type="Proteomes" id="UP000217257">
    <property type="component" value="Chromosome"/>
</dbReference>
<feature type="compositionally biased region" description="Polar residues" evidence="1">
    <location>
        <begin position="180"/>
        <end position="194"/>
    </location>
</feature>
<name>A0A250J005_9BACT</name>
<organism evidence="2 3">
    <name type="scientific">Cystobacter fuscus</name>
    <dbReference type="NCBI Taxonomy" id="43"/>
    <lineage>
        <taxon>Bacteria</taxon>
        <taxon>Pseudomonadati</taxon>
        <taxon>Myxococcota</taxon>
        <taxon>Myxococcia</taxon>
        <taxon>Myxococcales</taxon>
        <taxon>Cystobacterineae</taxon>
        <taxon>Archangiaceae</taxon>
        <taxon>Cystobacter</taxon>
    </lineage>
</organism>
<evidence type="ECO:0000313" key="2">
    <source>
        <dbReference type="EMBL" id="ATB37299.1"/>
    </source>
</evidence>
<dbReference type="RefSeq" id="WP_095985636.1">
    <property type="nucleotide sequence ID" value="NZ_CP022098.1"/>
</dbReference>
<feature type="region of interest" description="Disordered" evidence="1">
    <location>
        <begin position="131"/>
        <end position="203"/>
    </location>
</feature>
<proteinExistence type="predicted"/>